<dbReference type="InterPro" id="IPR003439">
    <property type="entry name" value="ABC_transporter-like_ATP-bd"/>
</dbReference>
<gene>
    <name evidence="7" type="ORF">EHE19_015165</name>
</gene>
<name>A0A4V6EP19_9FIRM</name>
<dbReference type="SUPFAM" id="SSF52540">
    <property type="entry name" value="P-loop containing nucleoside triphosphate hydrolases"/>
    <property type="match status" value="1"/>
</dbReference>
<keyword evidence="6" id="KW-0472">Membrane</keyword>
<dbReference type="EMBL" id="CP061336">
    <property type="protein sequence ID" value="QNU68906.1"/>
    <property type="molecule type" value="Genomic_DNA"/>
</dbReference>
<dbReference type="Gene3D" id="3.40.50.300">
    <property type="entry name" value="P-loop containing nucleotide triphosphate hydrolases"/>
    <property type="match status" value="1"/>
</dbReference>
<dbReference type="Gene3D" id="1.20.1560.10">
    <property type="entry name" value="ABC transporter type 1, transmembrane domain"/>
    <property type="match status" value="1"/>
</dbReference>
<keyword evidence="3" id="KW-0547">Nucleotide-binding</keyword>
<keyword evidence="2" id="KW-0812">Transmembrane</keyword>
<dbReference type="PANTHER" id="PTHR24221:SF654">
    <property type="entry name" value="ATP-BINDING CASSETTE SUB-FAMILY B MEMBER 6"/>
    <property type="match status" value="1"/>
</dbReference>
<dbReference type="GO" id="GO:0005886">
    <property type="term" value="C:plasma membrane"/>
    <property type="evidence" value="ECO:0007669"/>
    <property type="project" value="UniProtKB-SubCell"/>
</dbReference>
<dbReference type="InterPro" id="IPR039421">
    <property type="entry name" value="Type_1_exporter"/>
</dbReference>
<dbReference type="InterPro" id="IPR027417">
    <property type="entry name" value="P-loop_NTPase"/>
</dbReference>
<dbReference type="SUPFAM" id="SSF90123">
    <property type="entry name" value="ABC transporter transmembrane region"/>
    <property type="match status" value="1"/>
</dbReference>
<evidence type="ECO:0000256" key="3">
    <source>
        <dbReference type="ARBA" id="ARBA00022741"/>
    </source>
</evidence>
<dbReference type="KEGG" id="rher:EHE19_015165"/>
<comment type="subcellular location">
    <subcellularLocation>
        <location evidence="1">Cell membrane</location>
        <topology evidence="1">Multi-pass membrane protein</topology>
    </subcellularLocation>
</comment>
<keyword evidence="4 7" id="KW-0067">ATP-binding</keyword>
<evidence type="ECO:0000256" key="1">
    <source>
        <dbReference type="ARBA" id="ARBA00004651"/>
    </source>
</evidence>
<dbReference type="InterPro" id="IPR036640">
    <property type="entry name" value="ABC1_TM_sf"/>
</dbReference>
<dbReference type="GO" id="GO:0034040">
    <property type="term" value="F:ATPase-coupled lipid transmembrane transporter activity"/>
    <property type="evidence" value="ECO:0007669"/>
    <property type="project" value="TreeGrafter"/>
</dbReference>
<dbReference type="GO" id="GO:0005524">
    <property type="term" value="F:ATP binding"/>
    <property type="evidence" value="ECO:0007669"/>
    <property type="project" value="UniProtKB-KW"/>
</dbReference>
<dbReference type="InterPro" id="IPR003593">
    <property type="entry name" value="AAA+_ATPase"/>
</dbReference>
<dbReference type="AlphaFoldDB" id="A0A4V6EP19"/>
<accession>A0A4V6EP19</accession>
<evidence type="ECO:0000256" key="4">
    <source>
        <dbReference type="ARBA" id="ARBA00022840"/>
    </source>
</evidence>
<evidence type="ECO:0000313" key="8">
    <source>
        <dbReference type="Proteomes" id="UP000306409"/>
    </source>
</evidence>
<evidence type="ECO:0000256" key="6">
    <source>
        <dbReference type="ARBA" id="ARBA00023136"/>
    </source>
</evidence>
<dbReference type="OrthoDB" id="1699242at2"/>
<evidence type="ECO:0000313" key="7">
    <source>
        <dbReference type="EMBL" id="QNU68906.1"/>
    </source>
</evidence>
<proteinExistence type="predicted"/>
<dbReference type="PROSITE" id="PS50893">
    <property type="entry name" value="ABC_TRANSPORTER_2"/>
    <property type="match status" value="1"/>
</dbReference>
<reference evidence="7 8" key="1">
    <citation type="submission" date="2020-09" db="EMBL/GenBank/DDBJ databases">
        <title>Characterization and genome sequencing of Ruminiclostridium sp. nov. MA18.</title>
        <authorList>
            <person name="Rettenmaier R."/>
            <person name="Kowollik M.-L."/>
            <person name="Liebl W."/>
            <person name="Zverlov V."/>
        </authorList>
    </citation>
    <scope>NUCLEOTIDE SEQUENCE [LARGE SCALE GENOMIC DNA]</scope>
    <source>
        <strain evidence="7 8">MA18</strain>
    </source>
</reference>
<dbReference type="GO" id="GO:0140359">
    <property type="term" value="F:ABC-type transporter activity"/>
    <property type="evidence" value="ECO:0007669"/>
    <property type="project" value="InterPro"/>
</dbReference>
<protein>
    <submittedName>
        <fullName evidence="7">ABC transporter ATP-binding protein</fullName>
    </submittedName>
</protein>
<dbReference type="Pfam" id="PF00005">
    <property type="entry name" value="ABC_tran"/>
    <property type="match status" value="1"/>
</dbReference>
<dbReference type="InterPro" id="IPR017871">
    <property type="entry name" value="ABC_transporter-like_CS"/>
</dbReference>
<dbReference type="SMART" id="SM00382">
    <property type="entry name" value="AAA"/>
    <property type="match status" value="1"/>
</dbReference>
<sequence length="596" mass="67805">MCVIKKFFKGLNVLFLTFKISPLYSSIYVILTIIKAVTSTLITTLVTAEFVDTATKILQTRESQNSIWKPLIMLLLILLIVNVINTVLSLVKTLLSFCIEKKYKPLIVKMQAEIDFKHLENKDSWELISRVSAKSEESILNGFTAFMTILTIIIYIISVLGLILMQVWWAAVLILVFSAPMLWLSVRTGRKSYQATRETEEFRRRTEYFGDVLIGNNNIEERTLFGYGDKVSNNWWELHEKSRRLRLKVRLRYMVLTKGSTMGLSFIAILVAVTLISPVISRQLSAGMYMALIGTVLGITHQMGWDMSWAVETIVNTEEYLKDFERFQNLSKTSNALSKPDSEPIEFSTLEFCDVKFKYPSSTEYILKGLSFKIERGRHYAFVGGNGVGKTTITKLLTGLYTDYEGSILINGKELRQYSQGAIKALFTAVYQDFSKYYISLKENIALGDVAGNHSDEQFLQIAKSAGLDDVLKDLKNGMETPLGRIQNNGQEISGGQWQRVAIARSLISCSPIKILDEPTSALDPISESQLYYEFEKLMRGKTTIFISHRLSSTKLADEIMVIDNGRIVEQGTHEELMSMNGKYTKMFMAQRKWYQ</sequence>
<dbReference type="PROSITE" id="PS00211">
    <property type="entry name" value="ABC_TRANSPORTER_1"/>
    <property type="match status" value="1"/>
</dbReference>
<evidence type="ECO:0000256" key="5">
    <source>
        <dbReference type="ARBA" id="ARBA00022989"/>
    </source>
</evidence>
<dbReference type="PANTHER" id="PTHR24221">
    <property type="entry name" value="ATP-BINDING CASSETTE SUB-FAMILY B"/>
    <property type="match status" value="1"/>
</dbReference>
<keyword evidence="8" id="KW-1185">Reference proteome</keyword>
<dbReference type="GO" id="GO:0016887">
    <property type="term" value="F:ATP hydrolysis activity"/>
    <property type="evidence" value="ECO:0007669"/>
    <property type="project" value="InterPro"/>
</dbReference>
<keyword evidence="5" id="KW-1133">Transmembrane helix</keyword>
<organism evidence="7 8">
    <name type="scientific">Ruminiclostridium herbifermentans</name>
    <dbReference type="NCBI Taxonomy" id="2488810"/>
    <lineage>
        <taxon>Bacteria</taxon>
        <taxon>Bacillati</taxon>
        <taxon>Bacillota</taxon>
        <taxon>Clostridia</taxon>
        <taxon>Eubacteriales</taxon>
        <taxon>Oscillospiraceae</taxon>
        <taxon>Ruminiclostridium</taxon>
    </lineage>
</organism>
<dbReference type="Proteomes" id="UP000306409">
    <property type="component" value="Chromosome"/>
</dbReference>
<dbReference type="PROSITE" id="PS50929">
    <property type="entry name" value="ABC_TM1F"/>
    <property type="match status" value="1"/>
</dbReference>
<dbReference type="InterPro" id="IPR011527">
    <property type="entry name" value="ABC1_TM_dom"/>
</dbReference>
<evidence type="ECO:0000256" key="2">
    <source>
        <dbReference type="ARBA" id="ARBA00022692"/>
    </source>
</evidence>